<sequence length="92" mass="10729">MTWPEGDRLAEIFVPMEYSLRVIAGLAVGGVVLAQPWLWWPDLWGVPGLWILLAVAGGVLILTALFRAIRKGMAERYFRQYTREREQRRQWE</sequence>
<organism evidence="2 3">
    <name type="scientific">Paractinoplanes bogorensis</name>
    <dbReference type="NCBI Taxonomy" id="1610840"/>
    <lineage>
        <taxon>Bacteria</taxon>
        <taxon>Bacillati</taxon>
        <taxon>Actinomycetota</taxon>
        <taxon>Actinomycetes</taxon>
        <taxon>Micromonosporales</taxon>
        <taxon>Micromonosporaceae</taxon>
        <taxon>Paractinoplanes</taxon>
    </lineage>
</organism>
<keyword evidence="3" id="KW-1185">Reference proteome</keyword>
<dbReference type="EMBL" id="JAHKKG010000006">
    <property type="protein sequence ID" value="MBU2666210.1"/>
    <property type="molecule type" value="Genomic_DNA"/>
</dbReference>
<comment type="caution">
    <text evidence="2">The sequence shown here is derived from an EMBL/GenBank/DDBJ whole genome shotgun (WGS) entry which is preliminary data.</text>
</comment>
<protein>
    <submittedName>
        <fullName evidence="2">Uncharacterized protein</fullName>
    </submittedName>
</protein>
<name>A0ABS5YVS4_9ACTN</name>
<proteinExistence type="predicted"/>
<dbReference type="RefSeq" id="WP_215789396.1">
    <property type="nucleotide sequence ID" value="NZ_JAHKKG010000006.1"/>
</dbReference>
<evidence type="ECO:0000313" key="3">
    <source>
        <dbReference type="Proteomes" id="UP001519654"/>
    </source>
</evidence>
<feature type="transmembrane region" description="Helical" evidence="1">
    <location>
        <begin position="50"/>
        <end position="69"/>
    </location>
</feature>
<evidence type="ECO:0000313" key="2">
    <source>
        <dbReference type="EMBL" id="MBU2666210.1"/>
    </source>
</evidence>
<keyword evidence="1" id="KW-0812">Transmembrane</keyword>
<dbReference type="Proteomes" id="UP001519654">
    <property type="component" value="Unassembled WGS sequence"/>
</dbReference>
<reference evidence="2 3" key="1">
    <citation type="submission" date="2021-06" db="EMBL/GenBank/DDBJ databases">
        <title>Actinoplanes lichenicola sp. nov., and Actinoplanes ovalisporus sp. nov., isolated from lichen in Thailand.</title>
        <authorList>
            <person name="Saeng-In P."/>
            <person name="Kanchanasin P."/>
            <person name="Yuki M."/>
            <person name="Kudo T."/>
            <person name="Ohkuma M."/>
            <person name="Phongsopitanun W."/>
            <person name="Tanasupawat S."/>
        </authorList>
    </citation>
    <scope>NUCLEOTIDE SEQUENCE [LARGE SCALE GENOMIC DNA]</scope>
    <source>
        <strain evidence="2 3">NBRC 110975</strain>
    </source>
</reference>
<keyword evidence="1" id="KW-0472">Membrane</keyword>
<feature type="transmembrane region" description="Helical" evidence="1">
    <location>
        <begin position="18"/>
        <end position="38"/>
    </location>
</feature>
<evidence type="ECO:0000256" key="1">
    <source>
        <dbReference type="SAM" id="Phobius"/>
    </source>
</evidence>
<keyword evidence="1" id="KW-1133">Transmembrane helix</keyword>
<accession>A0ABS5YVS4</accession>
<gene>
    <name evidence="2" type="ORF">KOI35_22165</name>
</gene>